<dbReference type="AlphaFoldDB" id="A0A7J6NV16"/>
<gene>
    <name evidence="2" type="primary">IFI30</name>
    <name evidence="2" type="ORF">FOZ60_003618</name>
</gene>
<organism evidence="2 3">
    <name type="scientific">Perkinsus olseni</name>
    <name type="common">Perkinsus atlanticus</name>
    <dbReference type="NCBI Taxonomy" id="32597"/>
    <lineage>
        <taxon>Eukaryota</taxon>
        <taxon>Sar</taxon>
        <taxon>Alveolata</taxon>
        <taxon>Perkinsozoa</taxon>
        <taxon>Perkinsea</taxon>
        <taxon>Perkinsida</taxon>
        <taxon>Perkinsidae</taxon>
        <taxon>Perkinsus</taxon>
    </lineage>
</organism>
<dbReference type="EMBL" id="JABANP010000178">
    <property type="protein sequence ID" value="KAF4687648.1"/>
    <property type="molecule type" value="Genomic_DNA"/>
</dbReference>
<keyword evidence="1" id="KW-0472">Membrane</keyword>
<sequence>MAAADVLSCPMTVNICWFSAAFFVPFVMISFPSAVLLVSVLSGCASGDDGKGCVIKKGGGNQLQTFKAIYNEEVDIHKGSNKWNTTANEGLPQLHEVYACRDGDESWDIVAEFAKETGELQPPHGYTPWSTIDRIPFDFYGKKSFKETVCNAIEKRGGHCPDRPVSASSRADGLERLLYSYRSLRALL</sequence>
<keyword evidence="1" id="KW-1133">Transmembrane helix</keyword>
<keyword evidence="1" id="KW-0812">Transmembrane</keyword>
<accession>A0A7J6NV16</accession>
<proteinExistence type="predicted"/>
<comment type="caution">
    <text evidence="2">The sequence shown here is derived from an EMBL/GenBank/DDBJ whole genome shotgun (WGS) entry which is preliminary data.</text>
</comment>
<dbReference type="OrthoDB" id="346672at2759"/>
<reference evidence="2 3" key="1">
    <citation type="submission" date="2020-04" db="EMBL/GenBank/DDBJ databases">
        <title>Perkinsus olseni comparative genomics.</title>
        <authorList>
            <person name="Bogema D.R."/>
        </authorList>
    </citation>
    <scope>NUCLEOTIDE SEQUENCE [LARGE SCALE GENOMIC DNA]</scope>
    <source>
        <strain evidence="2">00978-12</strain>
    </source>
</reference>
<name>A0A7J6NV16_PEROL</name>
<protein>
    <submittedName>
        <fullName evidence="2">Lysosomal thiol</fullName>
    </submittedName>
</protein>
<feature type="transmembrane region" description="Helical" evidence="1">
    <location>
        <begin position="20"/>
        <end position="41"/>
    </location>
</feature>
<evidence type="ECO:0000313" key="3">
    <source>
        <dbReference type="Proteomes" id="UP000541610"/>
    </source>
</evidence>
<dbReference type="Proteomes" id="UP000541610">
    <property type="component" value="Unassembled WGS sequence"/>
</dbReference>
<evidence type="ECO:0000313" key="2">
    <source>
        <dbReference type="EMBL" id="KAF4687648.1"/>
    </source>
</evidence>
<evidence type="ECO:0000256" key="1">
    <source>
        <dbReference type="SAM" id="Phobius"/>
    </source>
</evidence>